<protein>
    <recommendedName>
        <fullName evidence="5">CCHC-type domain-containing protein</fullName>
    </recommendedName>
</protein>
<dbReference type="VEuPathDB" id="VectorBase:HLOH_045743"/>
<dbReference type="Proteomes" id="UP000821853">
    <property type="component" value="Chromosome 3"/>
</dbReference>
<feature type="region of interest" description="Disordered" evidence="2">
    <location>
        <begin position="32"/>
        <end position="67"/>
    </location>
</feature>
<evidence type="ECO:0000256" key="2">
    <source>
        <dbReference type="SAM" id="MobiDB-lite"/>
    </source>
</evidence>
<feature type="coiled-coil region" evidence="1">
    <location>
        <begin position="389"/>
        <end position="416"/>
    </location>
</feature>
<organism evidence="3 4">
    <name type="scientific">Haemaphysalis longicornis</name>
    <name type="common">Bush tick</name>
    <dbReference type="NCBI Taxonomy" id="44386"/>
    <lineage>
        <taxon>Eukaryota</taxon>
        <taxon>Metazoa</taxon>
        <taxon>Ecdysozoa</taxon>
        <taxon>Arthropoda</taxon>
        <taxon>Chelicerata</taxon>
        <taxon>Arachnida</taxon>
        <taxon>Acari</taxon>
        <taxon>Parasitiformes</taxon>
        <taxon>Ixodida</taxon>
        <taxon>Ixodoidea</taxon>
        <taxon>Ixodidae</taxon>
        <taxon>Haemaphysalinae</taxon>
        <taxon>Haemaphysalis</taxon>
    </lineage>
</organism>
<reference evidence="3 4" key="1">
    <citation type="journal article" date="2020" name="Cell">
        <title>Large-Scale Comparative Analyses of Tick Genomes Elucidate Their Genetic Diversity and Vector Capacities.</title>
        <authorList>
            <consortium name="Tick Genome and Microbiome Consortium (TIGMIC)"/>
            <person name="Jia N."/>
            <person name="Wang J."/>
            <person name="Shi W."/>
            <person name="Du L."/>
            <person name="Sun Y."/>
            <person name="Zhan W."/>
            <person name="Jiang J.F."/>
            <person name="Wang Q."/>
            <person name="Zhang B."/>
            <person name="Ji P."/>
            <person name="Bell-Sakyi L."/>
            <person name="Cui X.M."/>
            <person name="Yuan T.T."/>
            <person name="Jiang B.G."/>
            <person name="Yang W.F."/>
            <person name="Lam T.T."/>
            <person name="Chang Q.C."/>
            <person name="Ding S.J."/>
            <person name="Wang X.J."/>
            <person name="Zhu J.G."/>
            <person name="Ruan X.D."/>
            <person name="Zhao L."/>
            <person name="Wei J.T."/>
            <person name="Ye R.Z."/>
            <person name="Que T.C."/>
            <person name="Du C.H."/>
            <person name="Zhou Y.H."/>
            <person name="Cheng J.X."/>
            <person name="Dai P.F."/>
            <person name="Guo W.B."/>
            <person name="Han X.H."/>
            <person name="Huang E.J."/>
            <person name="Li L.F."/>
            <person name="Wei W."/>
            <person name="Gao Y.C."/>
            <person name="Liu J.Z."/>
            <person name="Shao H.Z."/>
            <person name="Wang X."/>
            <person name="Wang C.C."/>
            <person name="Yang T.C."/>
            <person name="Huo Q.B."/>
            <person name="Li W."/>
            <person name="Chen H.Y."/>
            <person name="Chen S.E."/>
            <person name="Zhou L.G."/>
            <person name="Ni X.B."/>
            <person name="Tian J.H."/>
            <person name="Sheng Y."/>
            <person name="Liu T."/>
            <person name="Pan Y.S."/>
            <person name="Xia L.Y."/>
            <person name="Li J."/>
            <person name="Zhao F."/>
            <person name="Cao W.C."/>
        </authorList>
    </citation>
    <scope>NUCLEOTIDE SEQUENCE [LARGE SCALE GENOMIC DNA]</scope>
    <source>
        <strain evidence="3">HaeL-2018</strain>
    </source>
</reference>
<feature type="compositionally biased region" description="Basic and acidic residues" evidence="2">
    <location>
        <begin position="355"/>
        <end position="364"/>
    </location>
</feature>
<evidence type="ECO:0000313" key="4">
    <source>
        <dbReference type="Proteomes" id="UP000821853"/>
    </source>
</evidence>
<sequence length="572" mass="63436">MEPVVVQGEDISPDMVTPERGWLECYRQRGARTLKEHQSAQPSSPTIKQDKFSRQPRKPIRPPQLPREHLKIIIRPRNGLDVTKAGMAELRDAILRAAVLQTNEAREDIVRTNPEKNIVVVSTPSLVRAEKYNAIASLSLHDREYPTTSYAASPEGTSKGVIHGIPAYDSPEDITASIIHSGNPTALQARGMGRTNTVLIVFEGFRLPYYHYYRGAEYRCHIHRRKTEACLSCGALGHRAEVYPNPDPSRCQQCGVQASPSDQHSCEPTCVVCGGRHVMGDKLCKQRFQPPIHPSHPRNSCTQRQLGAVSTDASQQWAPEVCEKLAMPPKTTAATQHEAPSTARLPPNTSTYEHSAGDSREKPPQRTSGHHPRVSWSVVASHSPQANEIAHLKQLLDMVLAENETLKTELKTLKASINSLTPPSTSTTRDDAMDTESPSTPKSEPKSLRPSTNTIHPPPPPPPPSAASTSRDNAIDTESHPAKRRAPLSSKPTPEYITKEEIESQMRELHANLAETVAKQLERFAELVATLRSQITDFNSRMTVFEANCARPPALFKKIFQTLRPTQNPRHF</sequence>
<gene>
    <name evidence="3" type="ORF">HPB48_001904</name>
</gene>
<feature type="region of interest" description="Disordered" evidence="2">
    <location>
        <begin position="417"/>
        <end position="495"/>
    </location>
</feature>
<evidence type="ECO:0008006" key="5">
    <source>
        <dbReference type="Google" id="ProtNLM"/>
    </source>
</evidence>
<name>A0A9J6G4K1_HAELO</name>
<keyword evidence="4" id="KW-1185">Reference proteome</keyword>
<dbReference type="EMBL" id="JABSTR010000005">
    <property type="protein sequence ID" value="KAH9370027.1"/>
    <property type="molecule type" value="Genomic_DNA"/>
</dbReference>
<evidence type="ECO:0000313" key="3">
    <source>
        <dbReference type="EMBL" id="KAH9370027.1"/>
    </source>
</evidence>
<feature type="compositionally biased region" description="Pro residues" evidence="2">
    <location>
        <begin position="456"/>
        <end position="465"/>
    </location>
</feature>
<accession>A0A9J6G4K1</accession>
<evidence type="ECO:0000256" key="1">
    <source>
        <dbReference type="SAM" id="Coils"/>
    </source>
</evidence>
<comment type="caution">
    <text evidence="3">The sequence shown here is derived from an EMBL/GenBank/DDBJ whole genome shotgun (WGS) entry which is preliminary data.</text>
</comment>
<keyword evidence="1" id="KW-0175">Coiled coil</keyword>
<proteinExistence type="predicted"/>
<feature type="region of interest" description="Disordered" evidence="2">
    <location>
        <begin position="329"/>
        <end position="377"/>
    </location>
</feature>
<dbReference type="AlphaFoldDB" id="A0A9J6G4K1"/>
<feature type="compositionally biased region" description="Polar residues" evidence="2">
    <location>
        <begin position="417"/>
        <end position="427"/>
    </location>
</feature>